<dbReference type="AlphaFoldDB" id="A0A444DFV8"/>
<evidence type="ECO:0000256" key="1">
    <source>
        <dbReference type="ARBA" id="ARBA00022723"/>
    </source>
</evidence>
<dbReference type="EMBL" id="KV875605">
    <property type="protein sequence ID" value="RZR71915.1"/>
    <property type="molecule type" value="Genomic_DNA"/>
</dbReference>
<proteinExistence type="predicted"/>
<dbReference type="Proteomes" id="UP000290560">
    <property type="component" value="Unassembled WGS sequence"/>
</dbReference>
<accession>A0A444DFV8</accession>
<dbReference type="Gene3D" id="3.30.70.100">
    <property type="match status" value="1"/>
</dbReference>
<dbReference type="PROSITE" id="PS50846">
    <property type="entry name" value="HMA_2"/>
    <property type="match status" value="1"/>
</dbReference>
<dbReference type="Pfam" id="PF00403">
    <property type="entry name" value="HMA"/>
    <property type="match status" value="1"/>
</dbReference>
<dbReference type="InterPro" id="IPR036163">
    <property type="entry name" value="HMA_dom_sf"/>
</dbReference>
<evidence type="ECO:0000313" key="2">
    <source>
        <dbReference type="EMBL" id="RZR71915.1"/>
    </source>
</evidence>
<keyword evidence="1" id="KW-0479">Metal-binding</keyword>
<reference evidence="2" key="1">
    <citation type="journal article" date="2018" name="Data Brief">
        <title>Genome sequence data from 17 accessions of Ensete ventricosum, a staple food crop for millions in Ethiopia.</title>
        <authorList>
            <person name="Yemataw Z."/>
            <person name="Muzemil S."/>
            <person name="Ambachew D."/>
            <person name="Tripathi L."/>
            <person name="Tesfaye K."/>
            <person name="Chala A."/>
            <person name="Farbos A."/>
            <person name="O'Neill P."/>
            <person name="Moore K."/>
            <person name="Grant M."/>
            <person name="Studholme D.J."/>
        </authorList>
    </citation>
    <scope>NUCLEOTIDE SEQUENCE [LARGE SCALE GENOMIC DNA]</scope>
    <source>
        <tissue evidence="2">Leaf</tissue>
    </source>
</reference>
<dbReference type="SUPFAM" id="SSF55008">
    <property type="entry name" value="HMA, heavy metal-associated domain"/>
    <property type="match status" value="1"/>
</dbReference>
<protein>
    <submittedName>
        <fullName evidence="2">Uncharacterized protein</fullName>
    </submittedName>
</protein>
<dbReference type="CDD" id="cd00371">
    <property type="entry name" value="HMA"/>
    <property type="match status" value="1"/>
</dbReference>
<dbReference type="GO" id="GO:0046872">
    <property type="term" value="F:metal ion binding"/>
    <property type="evidence" value="ECO:0007669"/>
    <property type="project" value="UniProtKB-KW"/>
</dbReference>
<dbReference type="PANTHER" id="PTHR22814">
    <property type="entry name" value="COPPER TRANSPORT PROTEIN ATOX1-RELATED"/>
    <property type="match status" value="1"/>
</dbReference>
<gene>
    <name evidence="2" type="ORF">BHM03_00008725</name>
</gene>
<organism evidence="2">
    <name type="scientific">Ensete ventricosum</name>
    <name type="common">Abyssinian banana</name>
    <name type="synonym">Musa ensete</name>
    <dbReference type="NCBI Taxonomy" id="4639"/>
    <lineage>
        <taxon>Eukaryota</taxon>
        <taxon>Viridiplantae</taxon>
        <taxon>Streptophyta</taxon>
        <taxon>Embryophyta</taxon>
        <taxon>Tracheophyta</taxon>
        <taxon>Spermatophyta</taxon>
        <taxon>Magnoliopsida</taxon>
        <taxon>Liliopsida</taxon>
        <taxon>Zingiberales</taxon>
        <taxon>Musaceae</taxon>
        <taxon>Ensete</taxon>
    </lineage>
</organism>
<dbReference type="PANTHER" id="PTHR22814:SF305">
    <property type="entry name" value="HEAVY METAL TRANSPORT_DETOXIFICATION SUPERFAMILY PROTEIN"/>
    <property type="match status" value="1"/>
</dbReference>
<name>A0A444DFV8_ENSVE</name>
<sequence length="145" mass="16617">MEQQKASLKRKAERGKGRWSRTQATQACIVPAGKNVEAQYVEMKVPLYSYGCEKKVKKTLSHLRGIHSVHVDYKLQKVTVWGICNKDDVLVTIRKKRREARFWDQAELEAAEGKVEDETAVAKASRLVAAKGHRLRLSWKKLFPL</sequence>
<dbReference type="InterPro" id="IPR006121">
    <property type="entry name" value="HMA_dom"/>
</dbReference>